<name>A0A8J5KXN6_ZINOF</name>
<dbReference type="AlphaFoldDB" id="A0A8J5KXN6"/>
<protein>
    <submittedName>
        <fullName evidence="1">Uncharacterized protein</fullName>
    </submittedName>
</protein>
<evidence type="ECO:0000313" key="2">
    <source>
        <dbReference type="Proteomes" id="UP000734854"/>
    </source>
</evidence>
<keyword evidence="2" id="KW-1185">Reference proteome</keyword>
<organism evidence="1 2">
    <name type="scientific">Zingiber officinale</name>
    <name type="common">Ginger</name>
    <name type="synonym">Amomum zingiber</name>
    <dbReference type="NCBI Taxonomy" id="94328"/>
    <lineage>
        <taxon>Eukaryota</taxon>
        <taxon>Viridiplantae</taxon>
        <taxon>Streptophyta</taxon>
        <taxon>Embryophyta</taxon>
        <taxon>Tracheophyta</taxon>
        <taxon>Spermatophyta</taxon>
        <taxon>Magnoliopsida</taxon>
        <taxon>Liliopsida</taxon>
        <taxon>Zingiberales</taxon>
        <taxon>Zingiberaceae</taxon>
        <taxon>Zingiber</taxon>
    </lineage>
</organism>
<dbReference type="EMBL" id="JACMSC010000013">
    <property type="protein sequence ID" value="KAG6493474.1"/>
    <property type="molecule type" value="Genomic_DNA"/>
</dbReference>
<gene>
    <name evidence="1" type="ORF">ZIOFF_048460</name>
</gene>
<sequence>MFSRIATKCLLEICRHIDSSDNKPNSPWEFTATNMKRAFTASSLRTRPSEVESVDVASGHQDGSYARNTSTILDFMEAGRRNRPRIWMQNGF</sequence>
<dbReference type="Proteomes" id="UP000734854">
    <property type="component" value="Unassembled WGS sequence"/>
</dbReference>
<comment type="caution">
    <text evidence="1">The sequence shown here is derived from an EMBL/GenBank/DDBJ whole genome shotgun (WGS) entry which is preliminary data.</text>
</comment>
<accession>A0A8J5KXN6</accession>
<evidence type="ECO:0000313" key="1">
    <source>
        <dbReference type="EMBL" id="KAG6493474.1"/>
    </source>
</evidence>
<proteinExistence type="predicted"/>
<reference evidence="1 2" key="1">
    <citation type="submission" date="2020-08" db="EMBL/GenBank/DDBJ databases">
        <title>Plant Genome Project.</title>
        <authorList>
            <person name="Zhang R.-G."/>
        </authorList>
    </citation>
    <scope>NUCLEOTIDE SEQUENCE [LARGE SCALE GENOMIC DNA]</scope>
    <source>
        <tissue evidence="1">Rhizome</tissue>
    </source>
</reference>